<evidence type="ECO:0000313" key="3">
    <source>
        <dbReference type="Proteomes" id="UP001642409"/>
    </source>
</evidence>
<gene>
    <name evidence="2" type="ORF">HINF_LOCUS44447</name>
    <name evidence="1" type="ORF">HINF_LOCUS55409</name>
</gene>
<reference evidence="1" key="1">
    <citation type="submission" date="2023-06" db="EMBL/GenBank/DDBJ databases">
        <authorList>
            <person name="Kurt Z."/>
        </authorList>
    </citation>
    <scope>NUCLEOTIDE SEQUENCE</scope>
</reference>
<organism evidence="1">
    <name type="scientific">Hexamita inflata</name>
    <dbReference type="NCBI Taxonomy" id="28002"/>
    <lineage>
        <taxon>Eukaryota</taxon>
        <taxon>Metamonada</taxon>
        <taxon>Diplomonadida</taxon>
        <taxon>Hexamitidae</taxon>
        <taxon>Hexamitinae</taxon>
        <taxon>Hexamita</taxon>
    </lineage>
</organism>
<name>A0AA86UTW7_9EUKA</name>
<reference evidence="2 3" key="2">
    <citation type="submission" date="2024-07" db="EMBL/GenBank/DDBJ databases">
        <authorList>
            <person name="Akdeniz Z."/>
        </authorList>
    </citation>
    <scope>NUCLEOTIDE SEQUENCE [LARGE SCALE GENOMIC DNA]</scope>
</reference>
<sequence>MLDISEIIHPQLVYEHHIEPIIPKFSLRQKFVQIFNKCKNGSLLKNFKHTYNDKKRLPGQFNNLAYKFISEKQKTACRKPVVLIISVSRKNEILSENNCFKKHVILDALMFKYVHYRQKQ</sequence>
<dbReference type="Proteomes" id="UP001642409">
    <property type="component" value="Unassembled WGS sequence"/>
</dbReference>
<dbReference type="EMBL" id="CAXDID020000189">
    <property type="protein sequence ID" value="CAL6051603.1"/>
    <property type="molecule type" value="Genomic_DNA"/>
</dbReference>
<dbReference type="EMBL" id="CATOUU010001030">
    <property type="protein sequence ID" value="CAI9967764.1"/>
    <property type="molecule type" value="Genomic_DNA"/>
</dbReference>
<accession>A0AA86UTW7</accession>
<keyword evidence="3" id="KW-1185">Reference proteome</keyword>
<comment type="caution">
    <text evidence="1">The sequence shown here is derived from an EMBL/GenBank/DDBJ whole genome shotgun (WGS) entry which is preliminary data.</text>
</comment>
<protein>
    <submittedName>
        <fullName evidence="2">Hypothetical_protein</fullName>
    </submittedName>
</protein>
<proteinExistence type="predicted"/>
<evidence type="ECO:0000313" key="1">
    <source>
        <dbReference type="EMBL" id="CAI9967764.1"/>
    </source>
</evidence>
<evidence type="ECO:0000313" key="2">
    <source>
        <dbReference type="EMBL" id="CAL6051603.1"/>
    </source>
</evidence>
<dbReference type="AlphaFoldDB" id="A0AA86UTW7"/>